<dbReference type="SUPFAM" id="SSF46938">
    <property type="entry name" value="CRAL/TRIO N-terminal domain"/>
    <property type="match status" value="1"/>
</dbReference>
<dbReference type="EMBL" id="JAGHQL010000024">
    <property type="protein sequence ID" value="KAH0544011.1"/>
    <property type="molecule type" value="Genomic_DNA"/>
</dbReference>
<dbReference type="InterPro" id="IPR036865">
    <property type="entry name" value="CRAL-TRIO_dom_sf"/>
</dbReference>
<dbReference type="AlphaFoldDB" id="A0A9P8L527"/>
<evidence type="ECO:0000313" key="3">
    <source>
        <dbReference type="EMBL" id="KAH0544011.1"/>
    </source>
</evidence>
<name>A0A9P8L527_9PEZI</name>
<evidence type="ECO:0000313" key="4">
    <source>
        <dbReference type="Proteomes" id="UP000698800"/>
    </source>
</evidence>
<dbReference type="OrthoDB" id="43460at2759"/>
<comment type="caution">
    <text evidence="3">The sequence shown here is derived from an EMBL/GenBank/DDBJ whole genome shotgun (WGS) entry which is preliminary data.</text>
</comment>
<feature type="region of interest" description="Disordered" evidence="1">
    <location>
        <begin position="473"/>
        <end position="495"/>
    </location>
</feature>
<feature type="region of interest" description="Disordered" evidence="1">
    <location>
        <begin position="54"/>
        <end position="114"/>
    </location>
</feature>
<dbReference type="SUPFAM" id="SSF52087">
    <property type="entry name" value="CRAL/TRIO domain"/>
    <property type="match status" value="1"/>
</dbReference>
<dbReference type="CDD" id="cd00170">
    <property type="entry name" value="SEC14"/>
    <property type="match status" value="1"/>
</dbReference>
<feature type="compositionally biased region" description="Low complexity" evidence="1">
    <location>
        <begin position="97"/>
        <end position="112"/>
    </location>
</feature>
<accession>A0A9P8L527</accession>
<dbReference type="InterPro" id="IPR052432">
    <property type="entry name" value="PITP/CRAL-TRIO"/>
</dbReference>
<feature type="compositionally biased region" description="Basic and acidic residues" evidence="1">
    <location>
        <begin position="67"/>
        <end position="76"/>
    </location>
</feature>
<dbReference type="Gene3D" id="3.40.525.10">
    <property type="entry name" value="CRAL-TRIO lipid binding domain"/>
    <property type="match status" value="1"/>
</dbReference>
<dbReference type="InterPro" id="IPR001251">
    <property type="entry name" value="CRAL-TRIO_dom"/>
</dbReference>
<dbReference type="Pfam" id="PF00650">
    <property type="entry name" value="CRAL_TRIO"/>
    <property type="match status" value="1"/>
</dbReference>
<dbReference type="InterPro" id="IPR011074">
    <property type="entry name" value="CRAL/TRIO_N_dom"/>
</dbReference>
<dbReference type="SMART" id="SM01100">
    <property type="entry name" value="CRAL_TRIO_N"/>
    <property type="match status" value="1"/>
</dbReference>
<dbReference type="InterPro" id="IPR036273">
    <property type="entry name" value="CRAL/TRIO_N_dom_sf"/>
</dbReference>
<sequence length="495" mass="56362">MPVEALPGRPGTLTPEQEAKLHQFWQVTLKVFGVYGGNGGYRFNSINGVEVGENNGEADMTSSDIQQKQEADSRSLEKKKKKKSFFSRKRPQKDSETQTASATSDATSNASTFISPTVEENDKYGQTKEFQQALASQTPEDLRAVFWNMVKHDHPDGLLLRFLRARKWDVERALVMLVSTMHWRGQDMHVDDDVIKAGEGGALEATKSPDIEVKKEAEDFLAQLRIGKSYLHGLDKHDRPICVIKVRLHRQGEQSERSLERYTVYLIETARMLLAPPVDTAALLFDMTNFSLANMDYAPVKFMIKCFEANYPESLGIVVVHKAPWIFQGIWTIIRGWLDPVVAAKVHFTRSLEELEEFIPRDHIAKELGGDEDWSYNYAEPYPDENVRMSDEAAKRTLFVEREEIVKEFETITMKWIAPSTGIDERADTLAKRNELAESLRKNYWQLDPYIRARTIYDRIGVITDGGKIKPYPGESIMEKNPALIGHETSPDDVD</sequence>
<dbReference type="PANTHER" id="PTHR46590:SF1">
    <property type="entry name" value="PHOSPHATIDYLINOSITOL TRANSFER PROTEIN CSR1"/>
    <property type="match status" value="1"/>
</dbReference>
<proteinExistence type="predicted"/>
<evidence type="ECO:0000256" key="1">
    <source>
        <dbReference type="SAM" id="MobiDB-lite"/>
    </source>
</evidence>
<organism evidence="3 4">
    <name type="scientific">Glutinoglossum americanum</name>
    <dbReference type="NCBI Taxonomy" id="1670608"/>
    <lineage>
        <taxon>Eukaryota</taxon>
        <taxon>Fungi</taxon>
        <taxon>Dikarya</taxon>
        <taxon>Ascomycota</taxon>
        <taxon>Pezizomycotina</taxon>
        <taxon>Geoglossomycetes</taxon>
        <taxon>Geoglossales</taxon>
        <taxon>Geoglossaceae</taxon>
        <taxon>Glutinoglossum</taxon>
    </lineage>
</organism>
<dbReference type="PANTHER" id="PTHR46590">
    <property type="entry name" value="PHOSPHATIDYLINOSITOL TRANSFER PROTEIN CSR1-RELATED"/>
    <property type="match status" value="1"/>
</dbReference>
<protein>
    <recommendedName>
        <fullName evidence="2">CRAL-TRIO domain-containing protein</fullName>
    </recommendedName>
</protein>
<feature type="compositionally biased region" description="Basic residues" evidence="1">
    <location>
        <begin position="77"/>
        <end position="91"/>
    </location>
</feature>
<feature type="domain" description="CRAL-TRIO" evidence="2">
    <location>
        <begin position="217"/>
        <end position="376"/>
    </location>
</feature>
<gene>
    <name evidence="3" type="ORF">FGG08_001779</name>
</gene>
<evidence type="ECO:0000259" key="2">
    <source>
        <dbReference type="PROSITE" id="PS50191"/>
    </source>
</evidence>
<reference evidence="3" key="1">
    <citation type="submission" date="2021-03" db="EMBL/GenBank/DDBJ databases">
        <title>Comparative genomics and phylogenomic investigation of the class Geoglossomycetes provide insights into ecological specialization and systematics.</title>
        <authorList>
            <person name="Melie T."/>
            <person name="Pirro S."/>
            <person name="Miller A.N."/>
            <person name="Quandt A."/>
        </authorList>
    </citation>
    <scope>NUCLEOTIDE SEQUENCE</scope>
    <source>
        <strain evidence="3">GBOQ0MN5Z8</strain>
    </source>
</reference>
<dbReference type="Pfam" id="PF03765">
    <property type="entry name" value="CRAL_TRIO_N"/>
    <property type="match status" value="1"/>
</dbReference>
<dbReference type="PROSITE" id="PS50191">
    <property type="entry name" value="CRAL_TRIO"/>
    <property type="match status" value="1"/>
</dbReference>
<keyword evidence="4" id="KW-1185">Reference proteome</keyword>
<dbReference type="Proteomes" id="UP000698800">
    <property type="component" value="Unassembled WGS sequence"/>
</dbReference>
<dbReference type="SMART" id="SM00516">
    <property type="entry name" value="SEC14"/>
    <property type="match status" value="1"/>
</dbReference>